<reference evidence="2 3" key="1">
    <citation type="journal article" name="Sci. Rep.">
        <title>Genome-scale phylogenetic analyses confirm Olpidium as the closest living zoosporic fungus to the non-flagellated, terrestrial fungi.</title>
        <authorList>
            <person name="Chang Y."/>
            <person name="Rochon D."/>
            <person name="Sekimoto S."/>
            <person name="Wang Y."/>
            <person name="Chovatia M."/>
            <person name="Sandor L."/>
            <person name="Salamov A."/>
            <person name="Grigoriev I.V."/>
            <person name="Stajich J.E."/>
            <person name="Spatafora J.W."/>
        </authorList>
    </citation>
    <scope>NUCLEOTIDE SEQUENCE [LARGE SCALE GENOMIC DNA]</scope>
    <source>
        <strain evidence="2">S191</strain>
    </source>
</reference>
<comment type="caution">
    <text evidence="2">The sequence shown here is derived from an EMBL/GenBank/DDBJ whole genome shotgun (WGS) entry which is preliminary data.</text>
</comment>
<dbReference type="Gene3D" id="3.10.280.10">
    <property type="entry name" value="Mitochondrial glycoprotein"/>
    <property type="match status" value="1"/>
</dbReference>
<dbReference type="GO" id="GO:0005759">
    <property type="term" value="C:mitochondrial matrix"/>
    <property type="evidence" value="ECO:0007669"/>
    <property type="project" value="InterPro"/>
</dbReference>
<name>A0A8H7ZTA5_9FUNG</name>
<dbReference type="Proteomes" id="UP000673691">
    <property type="component" value="Unassembled WGS sequence"/>
</dbReference>
<dbReference type="AlphaFoldDB" id="A0A8H7ZTA5"/>
<sequence>MSLATSVGRAGLRHVARSTSSTAACARRRLLRSTGGSARSLAVAPPAASRSALSNRPPAWKRTVGTAVRPAGAGDAARLAWDTRFFSASAVGRSHGESPSLFAASHPRPAGAGGPPTDDDPRSLPALYQGDRWLVAERGGAADGFPVKEWLGQPLSSQPASRRGRRVVPTRFAVGVQTVQLEATPGCDELRLTKRVGNERVTVILFLSDINFLSGDSDAPVEKSRPLTVRAHVAIEKPGKGVLFYYLAFNGERTGVQCVSFFDSMEHAVPKNIDKDFARGCMYAGPNFGDLDE</sequence>
<dbReference type="Pfam" id="PF02330">
    <property type="entry name" value="MAM33"/>
    <property type="match status" value="1"/>
</dbReference>
<organism evidence="2 3">
    <name type="scientific">Olpidium bornovanus</name>
    <dbReference type="NCBI Taxonomy" id="278681"/>
    <lineage>
        <taxon>Eukaryota</taxon>
        <taxon>Fungi</taxon>
        <taxon>Fungi incertae sedis</taxon>
        <taxon>Olpidiomycota</taxon>
        <taxon>Olpidiomycotina</taxon>
        <taxon>Olpidiomycetes</taxon>
        <taxon>Olpidiales</taxon>
        <taxon>Olpidiaceae</taxon>
        <taxon>Olpidium</taxon>
    </lineage>
</organism>
<dbReference type="OrthoDB" id="278212at2759"/>
<protein>
    <submittedName>
        <fullName evidence="2">Uncharacterized protein</fullName>
    </submittedName>
</protein>
<proteinExistence type="predicted"/>
<dbReference type="InterPro" id="IPR036561">
    <property type="entry name" value="MAM33_sf"/>
</dbReference>
<keyword evidence="3" id="KW-1185">Reference proteome</keyword>
<gene>
    <name evidence="2" type="ORF">BJ554DRAFT_921</name>
</gene>
<feature type="region of interest" description="Disordered" evidence="1">
    <location>
        <begin position="96"/>
        <end position="125"/>
    </location>
</feature>
<accession>A0A8H7ZTA5</accession>
<dbReference type="InterPro" id="IPR003428">
    <property type="entry name" value="MAM33"/>
</dbReference>
<dbReference type="EMBL" id="JAEFCI010007909">
    <property type="protein sequence ID" value="KAG5458792.1"/>
    <property type="molecule type" value="Genomic_DNA"/>
</dbReference>
<evidence type="ECO:0000256" key="1">
    <source>
        <dbReference type="SAM" id="MobiDB-lite"/>
    </source>
</evidence>
<evidence type="ECO:0000313" key="3">
    <source>
        <dbReference type="Proteomes" id="UP000673691"/>
    </source>
</evidence>
<dbReference type="SUPFAM" id="SSF54529">
    <property type="entry name" value="Mitochondrial glycoprotein MAM33-like"/>
    <property type="match status" value="1"/>
</dbReference>
<feature type="non-terminal residue" evidence="2">
    <location>
        <position position="293"/>
    </location>
</feature>
<feature type="region of interest" description="Disordered" evidence="1">
    <location>
        <begin position="36"/>
        <end position="58"/>
    </location>
</feature>
<evidence type="ECO:0000313" key="2">
    <source>
        <dbReference type="EMBL" id="KAG5458792.1"/>
    </source>
</evidence>